<evidence type="ECO:0000256" key="1">
    <source>
        <dbReference type="SAM" id="SignalP"/>
    </source>
</evidence>
<protein>
    <submittedName>
        <fullName evidence="2">Uncharacterized protein</fullName>
    </submittedName>
</protein>
<gene>
    <name evidence="2" type="ORF">CUNI_LOCUS6536</name>
</gene>
<feature type="chain" id="PRO_5035715420" evidence="1">
    <location>
        <begin position="30"/>
        <end position="110"/>
    </location>
</feature>
<feature type="signal peptide" evidence="1">
    <location>
        <begin position="1"/>
        <end position="29"/>
    </location>
</feature>
<sequence length="110" mass="12399">MLNHVAPLNQLVILKLITLLVFGLRPVFSSCESRCEAANRDLVELRTIWSRSYTIVNGQDVSFEQFLLSLVQETDDPQAAAIRANVLLAVGRYQNCVMACENECYCFKLS</sequence>
<evidence type="ECO:0000313" key="3">
    <source>
        <dbReference type="Proteomes" id="UP000678393"/>
    </source>
</evidence>
<evidence type="ECO:0000313" key="2">
    <source>
        <dbReference type="EMBL" id="CAG5120978.1"/>
    </source>
</evidence>
<accession>A0A8S3YXN2</accession>
<comment type="caution">
    <text evidence="2">The sequence shown here is derived from an EMBL/GenBank/DDBJ whole genome shotgun (WGS) entry which is preliminary data.</text>
</comment>
<name>A0A8S3YXN2_9EUPU</name>
<reference evidence="2" key="1">
    <citation type="submission" date="2021-04" db="EMBL/GenBank/DDBJ databases">
        <authorList>
            <consortium name="Molecular Ecology Group"/>
        </authorList>
    </citation>
    <scope>NUCLEOTIDE SEQUENCE</scope>
</reference>
<dbReference type="EMBL" id="CAJHNH020001001">
    <property type="protein sequence ID" value="CAG5120978.1"/>
    <property type="molecule type" value="Genomic_DNA"/>
</dbReference>
<keyword evidence="1" id="KW-0732">Signal</keyword>
<keyword evidence="3" id="KW-1185">Reference proteome</keyword>
<proteinExistence type="predicted"/>
<dbReference type="OrthoDB" id="6145298at2759"/>
<organism evidence="2 3">
    <name type="scientific">Candidula unifasciata</name>
    <dbReference type="NCBI Taxonomy" id="100452"/>
    <lineage>
        <taxon>Eukaryota</taxon>
        <taxon>Metazoa</taxon>
        <taxon>Spiralia</taxon>
        <taxon>Lophotrochozoa</taxon>
        <taxon>Mollusca</taxon>
        <taxon>Gastropoda</taxon>
        <taxon>Heterobranchia</taxon>
        <taxon>Euthyneura</taxon>
        <taxon>Panpulmonata</taxon>
        <taxon>Eupulmonata</taxon>
        <taxon>Stylommatophora</taxon>
        <taxon>Helicina</taxon>
        <taxon>Helicoidea</taxon>
        <taxon>Geomitridae</taxon>
        <taxon>Candidula</taxon>
    </lineage>
</organism>
<dbReference type="AlphaFoldDB" id="A0A8S3YXN2"/>
<dbReference type="Proteomes" id="UP000678393">
    <property type="component" value="Unassembled WGS sequence"/>
</dbReference>